<evidence type="ECO:0000313" key="2">
    <source>
        <dbReference type="EMBL" id="MBW0532290.1"/>
    </source>
</evidence>
<feature type="region of interest" description="Disordered" evidence="1">
    <location>
        <begin position="1"/>
        <end position="34"/>
    </location>
</feature>
<dbReference type="Proteomes" id="UP000765509">
    <property type="component" value="Unassembled WGS sequence"/>
</dbReference>
<evidence type="ECO:0000256" key="1">
    <source>
        <dbReference type="SAM" id="MobiDB-lite"/>
    </source>
</evidence>
<comment type="caution">
    <text evidence="2">The sequence shown here is derived from an EMBL/GenBank/DDBJ whole genome shotgun (WGS) entry which is preliminary data.</text>
</comment>
<name>A0A9Q3EZM7_9BASI</name>
<organism evidence="2 3">
    <name type="scientific">Austropuccinia psidii MF-1</name>
    <dbReference type="NCBI Taxonomy" id="1389203"/>
    <lineage>
        <taxon>Eukaryota</taxon>
        <taxon>Fungi</taxon>
        <taxon>Dikarya</taxon>
        <taxon>Basidiomycota</taxon>
        <taxon>Pucciniomycotina</taxon>
        <taxon>Pucciniomycetes</taxon>
        <taxon>Pucciniales</taxon>
        <taxon>Sphaerophragmiaceae</taxon>
        <taxon>Austropuccinia</taxon>
    </lineage>
</organism>
<feature type="compositionally biased region" description="Polar residues" evidence="1">
    <location>
        <begin position="1"/>
        <end position="10"/>
    </location>
</feature>
<protein>
    <submittedName>
        <fullName evidence="2">Uncharacterized protein</fullName>
    </submittedName>
</protein>
<accession>A0A9Q3EZM7</accession>
<dbReference type="EMBL" id="AVOT02037592">
    <property type="protein sequence ID" value="MBW0532290.1"/>
    <property type="molecule type" value="Genomic_DNA"/>
</dbReference>
<reference evidence="2" key="1">
    <citation type="submission" date="2021-03" db="EMBL/GenBank/DDBJ databases">
        <title>Draft genome sequence of rust myrtle Austropuccinia psidii MF-1, a brazilian biotype.</title>
        <authorList>
            <person name="Quecine M.C."/>
            <person name="Pachon D.M.R."/>
            <person name="Bonatelli M.L."/>
            <person name="Correr F.H."/>
            <person name="Franceschini L.M."/>
            <person name="Leite T.F."/>
            <person name="Margarido G.R.A."/>
            <person name="Almeida C.A."/>
            <person name="Ferrarezi J.A."/>
            <person name="Labate C.A."/>
        </authorList>
    </citation>
    <scope>NUCLEOTIDE SEQUENCE</scope>
    <source>
        <strain evidence="2">MF-1</strain>
    </source>
</reference>
<evidence type="ECO:0000313" key="3">
    <source>
        <dbReference type="Proteomes" id="UP000765509"/>
    </source>
</evidence>
<proteinExistence type="predicted"/>
<keyword evidence="3" id="KW-1185">Reference proteome</keyword>
<feature type="compositionally biased region" description="Low complexity" evidence="1">
    <location>
        <begin position="59"/>
        <end position="72"/>
    </location>
</feature>
<dbReference type="AlphaFoldDB" id="A0A9Q3EZM7"/>
<feature type="region of interest" description="Disordered" evidence="1">
    <location>
        <begin position="49"/>
        <end position="92"/>
    </location>
</feature>
<feature type="compositionally biased region" description="Acidic residues" evidence="1">
    <location>
        <begin position="16"/>
        <end position="31"/>
    </location>
</feature>
<gene>
    <name evidence="2" type="ORF">O181_072005</name>
</gene>
<sequence>MDQQFTSNSPLLPPEDTGEEQYAEESEEEDQTVQIQSLIKQMQDILSALSKKKGKRRGSTSYTPGGSPSEPTLPTQVRPEESQSSPTPGPRV</sequence>